<accession>A0A8S1PW41</accession>
<evidence type="ECO:0000313" key="2">
    <source>
        <dbReference type="Proteomes" id="UP000692954"/>
    </source>
</evidence>
<evidence type="ECO:0000313" key="1">
    <source>
        <dbReference type="EMBL" id="CAD8107480.1"/>
    </source>
</evidence>
<gene>
    <name evidence="1" type="ORF">PSON_ATCC_30995.1.T0890035</name>
</gene>
<dbReference type="AlphaFoldDB" id="A0A8S1PW41"/>
<organism evidence="1 2">
    <name type="scientific">Paramecium sonneborni</name>
    <dbReference type="NCBI Taxonomy" id="65129"/>
    <lineage>
        <taxon>Eukaryota</taxon>
        <taxon>Sar</taxon>
        <taxon>Alveolata</taxon>
        <taxon>Ciliophora</taxon>
        <taxon>Intramacronucleata</taxon>
        <taxon>Oligohymenophorea</taxon>
        <taxon>Peniculida</taxon>
        <taxon>Parameciidae</taxon>
        <taxon>Paramecium</taxon>
    </lineage>
</organism>
<name>A0A8S1PW41_9CILI</name>
<dbReference type="EMBL" id="CAJJDN010000089">
    <property type="protein sequence ID" value="CAD8107480.1"/>
    <property type="molecule type" value="Genomic_DNA"/>
</dbReference>
<keyword evidence="2" id="KW-1185">Reference proteome</keyword>
<proteinExistence type="predicted"/>
<comment type="caution">
    <text evidence="1">The sequence shown here is derived from an EMBL/GenBank/DDBJ whole genome shotgun (WGS) entry which is preliminary data.</text>
</comment>
<reference evidence="1" key="1">
    <citation type="submission" date="2021-01" db="EMBL/GenBank/DDBJ databases">
        <authorList>
            <consortium name="Genoscope - CEA"/>
            <person name="William W."/>
        </authorList>
    </citation>
    <scope>NUCLEOTIDE SEQUENCE</scope>
</reference>
<sequence>MFSYTLEVNYRYYTKNKQVFKYEISDFINLGRDVVESLYSVHQNQDFIQIKSQLDGSIFN</sequence>
<dbReference type="OrthoDB" id="10253041at2759"/>
<dbReference type="Proteomes" id="UP000692954">
    <property type="component" value="Unassembled WGS sequence"/>
</dbReference>
<protein>
    <submittedName>
        <fullName evidence="1">Uncharacterized protein</fullName>
    </submittedName>
</protein>